<dbReference type="EMBL" id="JAEQNE010000002">
    <property type="protein sequence ID" value="MBL0391709.1"/>
    <property type="molecule type" value="Genomic_DNA"/>
</dbReference>
<keyword evidence="2" id="KW-0808">Transferase</keyword>
<dbReference type="InterPro" id="IPR041698">
    <property type="entry name" value="Methyltransf_25"/>
</dbReference>
<accession>A0A936Z099</accession>
<evidence type="ECO:0000259" key="1">
    <source>
        <dbReference type="Pfam" id="PF13649"/>
    </source>
</evidence>
<comment type="caution">
    <text evidence="2">The sequence shown here is derived from an EMBL/GenBank/DDBJ whole genome shotgun (WGS) entry which is preliminary data.</text>
</comment>
<dbReference type="Gene3D" id="3.40.50.150">
    <property type="entry name" value="Vaccinia Virus protein VP39"/>
    <property type="match status" value="1"/>
</dbReference>
<evidence type="ECO:0000313" key="2">
    <source>
        <dbReference type="EMBL" id="MBL0391709.1"/>
    </source>
</evidence>
<dbReference type="GO" id="GO:0008168">
    <property type="term" value="F:methyltransferase activity"/>
    <property type="evidence" value="ECO:0007669"/>
    <property type="project" value="UniProtKB-KW"/>
</dbReference>
<dbReference type="Proteomes" id="UP000599109">
    <property type="component" value="Unassembled WGS sequence"/>
</dbReference>
<dbReference type="NCBIfam" id="NF038261">
    <property type="entry name" value="rhodoquin_RquA"/>
    <property type="match status" value="1"/>
</dbReference>
<proteinExistence type="predicted"/>
<reference evidence="2 3" key="1">
    <citation type="journal article" date="2017" name="Int. J. Syst. Evol. Microbiol.">
        <title>Ramlibacter monticola sp. nov., isolated from forest soil.</title>
        <authorList>
            <person name="Chaudhary D.K."/>
            <person name="Kim J."/>
        </authorList>
    </citation>
    <scope>NUCLEOTIDE SEQUENCE [LARGE SCALE GENOMIC DNA]</scope>
    <source>
        <strain evidence="2 3">KACC 19175</strain>
    </source>
</reference>
<keyword evidence="3" id="KW-1185">Reference proteome</keyword>
<dbReference type="Pfam" id="PF13649">
    <property type="entry name" value="Methyltransf_25"/>
    <property type="match status" value="1"/>
</dbReference>
<name>A0A936Z099_9BURK</name>
<gene>
    <name evidence="2" type="ORF">JJ685_11235</name>
</gene>
<dbReference type="InterPro" id="IPR029063">
    <property type="entry name" value="SAM-dependent_MTases_sf"/>
</dbReference>
<dbReference type="SUPFAM" id="SSF53335">
    <property type="entry name" value="S-adenosyl-L-methionine-dependent methyltransferases"/>
    <property type="match status" value="1"/>
</dbReference>
<keyword evidence="2" id="KW-0489">Methyltransferase</keyword>
<organism evidence="2 3">
    <name type="scientific">Ramlibacter monticola</name>
    <dbReference type="NCBI Taxonomy" id="1926872"/>
    <lineage>
        <taxon>Bacteria</taxon>
        <taxon>Pseudomonadati</taxon>
        <taxon>Pseudomonadota</taxon>
        <taxon>Betaproteobacteria</taxon>
        <taxon>Burkholderiales</taxon>
        <taxon>Comamonadaceae</taxon>
        <taxon>Ramlibacter</taxon>
    </lineage>
</organism>
<sequence>MVPPSSVEAAAPSLAGPPSAPHVPGYLDKTYWWAYVHPKAVHFFEREWLVNLILFGNYRRLGDAALAELGATVEGRTLQMACVYGDLTPRLRERLAPDARLDVVDVLPIQLRNLAAKLPRDERVTLLHGDSSALTAADASYDQVLLFFLLHEQPEHVRRGTLAEALRVVKPGGKVVVVDYHRPHGAHPLRPLMRQVFRHLEPFAMDLWEHEVPHFLPPGVKPAAVRSATWFGGLYQMTVLVR</sequence>
<feature type="domain" description="Methyltransferase" evidence="1">
    <location>
        <begin position="78"/>
        <end position="173"/>
    </location>
</feature>
<protein>
    <submittedName>
        <fullName evidence="2">Class I SAM-dependent methyltransferase</fullName>
    </submittedName>
</protein>
<dbReference type="RefSeq" id="WP_201674318.1">
    <property type="nucleotide sequence ID" value="NZ_JAEQNE010000002.1"/>
</dbReference>
<dbReference type="AlphaFoldDB" id="A0A936Z099"/>
<dbReference type="GO" id="GO:0032259">
    <property type="term" value="P:methylation"/>
    <property type="evidence" value="ECO:0007669"/>
    <property type="project" value="UniProtKB-KW"/>
</dbReference>
<evidence type="ECO:0000313" key="3">
    <source>
        <dbReference type="Proteomes" id="UP000599109"/>
    </source>
</evidence>